<dbReference type="InterPro" id="IPR036133">
    <property type="entry name" value="EB1_C_sf"/>
</dbReference>
<dbReference type="InterPro" id="IPR004953">
    <property type="entry name" value="EB1_C"/>
</dbReference>
<dbReference type="Gene3D" id="1.10.418.10">
    <property type="entry name" value="Calponin-like domain"/>
    <property type="match status" value="1"/>
</dbReference>
<feature type="domain" description="EB1 C-terminal" evidence="11">
    <location>
        <begin position="155"/>
        <end position="227"/>
    </location>
</feature>
<dbReference type="OrthoDB" id="2119228at2759"/>
<dbReference type="Gene3D" id="1.20.5.1430">
    <property type="match status" value="1"/>
</dbReference>
<keyword evidence="4" id="KW-0132">Cell division</keyword>
<reference evidence="13" key="1">
    <citation type="submission" date="2025-08" db="UniProtKB">
        <authorList>
            <consortium name="RefSeq"/>
        </authorList>
    </citation>
    <scope>IDENTIFICATION</scope>
    <source>
        <strain evidence="13">11010-0011.00</strain>
        <tissue evidence="13">Whole body</tissue>
    </source>
</reference>
<evidence type="ECO:0000256" key="4">
    <source>
        <dbReference type="ARBA" id="ARBA00022618"/>
    </source>
</evidence>
<organism evidence="12 13">
    <name type="scientific">Drosophila lebanonensis</name>
    <name type="common">Fruit fly</name>
    <name type="synonym">Scaptodrosophila lebanonensis</name>
    <dbReference type="NCBI Taxonomy" id="7225"/>
    <lineage>
        <taxon>Eukaryota</taxon>
        <taxon>Metazoa</taxon>
        <taxon>Ecdysozoa</taxon>
        <taxon>Arthropoda</taxon>
        <taxon>Hexapoda</taxon>
        <taxon>Insecta</taxon>
        <taxon>Pterygota</taxon>
        <taxon>Neoptera</taxon>
        <taxon>Endopterygota</taxon>
        <taxon>Diptera</taxon>
        <taxon>Brachycera</taxon>
        <taxon>Muscomorpha</taxon>
        <taxon>Ephydroidea</taxon>
        <taxon>Drosophilidae</taxon>
        <taxon>Scaptodrosophila</taxon>
    </lineage>
</organism>
<accession>A0A6J2UJS0</accession>
<dbReference type="InterPro" id="IPR036872">
    <property type="entry name" value="CH_dom_sf"/>
</dbReference>
<gene>
    <name evidence="13" type="primary">LOC115634702</name>
</gene>
<dbReference type="GO" id="GO:0005874">
    <property type="term" value="C:microtubule"/>
    <property type="evidence" value="ECO:0007669"/>
    <property type="project" value="UniProtKB-KW"/>
</dbReference>
<dbReference type="PROSITE" id="PS50021">
    <property type="entry name" value="CH"/>
    <property type="match status" value="1"/>
</dbReference>
<evidence type="ECO:0000256" key="2">
    <source>
        <dbReference type="ARBA" id="ARBA00010729"/>
    </source>
</evidence>
<dbReference type="GO" id="GO:0008017">
    <property type="term" value="F:microtubule binding"/>
    <property type="evidence" value="ECO:0007669"/>
    <property type="project" value="InterPro"/>
</dbReference>
<keyword evidence="3" id="KW-0963">Cytoplasm</keyword>
<evidence type="ECO:0000256" key="7">
    <source>
        <dbReference type="ARBA" id="ARBA00023212"/>
    </source>
</evidence>
<sequence>MNDFKLTVALTSNNSENMSRHEMLNWVNNLVNGQFKKIEELRSGVAYCQMMELIFPNCINLRRVKMGAKLEHEFLHNLKLFQAAFTRLKLDKTVPIDRLMKGRFQDNFEFLQWFKKFFDSQAPGLENMKSAANCPTLKPIKPRVLDKSCPRTVEPNADGNLTVKDLMCQIDEMNNKAASVIERRDHAYSKLRKIEVMLNEQIEENENIEFCQRIFHILSTTEFEEDVTENVAAMVE</sequence>
<keyword evidence="5 9" id="KW-0493">Microtubule</keyword>
<protein>
    <submittedName>
        <fullName evidence="13">Microtubule-associated protein RP/EB family member 2</fullName>
    </submittedName>
</protein>
<evidence type="ECO:0000256" key="8">
    <source>
        <dbReference type="ARBA" id="ARBA00023306"/>
    </source>
</evidence>
<comment type="subcellular location">
    <subcellularLocation>
        <location evidence="1">Cytoplasm</location>
        <location evidence="1">Cytoskeleton</location>
    </subcellularLocation>
</comment>
<dbReference type="Proteomes" id="UP000504634">
    <property type="component" value="Unplaced"/>
</dbReference>
<dbReference type="GeneID" id="115634702"/>
<evidence type="ECO:0000259" key="11">
    <source>
        <dbReference type="PROSITE" id="PS51230"/>
    </source>
</evidence>
<dbReference type="SUPFAM" id="SSF47576">
    <property type="entry name" value="Calponin-homology domain, CH-domain"/>
    <property type="match status" value="1"/>
</dbReference>
<dbReference type="InterPro" id="IPR027328">
    <property type="entry name" value="MAPRE"/>
</dbReference>
<evidence type="ECO:0000256" key="3">
    <source>
        <dbReference type="ARBA" id="ARBA00022490"/>
    </source>
</evidence>
<dbReference type="FunFam" id="1.10.418.10:FF:000007">
    <property type="entry name" value="Microtubule-associated protein, RP/EB family, member 2"/>
    <property type="match status" value="1"/>
</dbReference>
<evidence type="ECO:0000313" key="12">
    <source>
        <dbReference type="Proteomes" id="UP000504634"/>
    </source>
</evidence>
<evidence type="ECO:0000256" key="1">
    <source>
        <dbReference type="ARBA" id="ARBA00004245"/>
    </source>
</evidence>
<proteinExistence type="inferred from homology"/>
<evidence type="ECO:0000313" key="13">
    <source>
        <dbReference type="RefSeq" id="XP_030388440.1"/>
    </source>
</evidence>
<dbReference type="SUPFAM" id="SSF140612">
    <property type="entry name" value="EB1 dimerisation domain-like"/>
    <property type="match status" value="1"/>
</dbReference>
<evidence type="ECO:0000256" key="9">
    <source>
        <dbReference type="PROSITE-ProRule" id="PRU00576"/>
    </source>
</evidence>
<evidence type="ECO:0000259" key="10">
    <source>
        <dbReference type="PROSITE" id="PS50021"/>
    </source>
</evidence>
<dbReference type="InterPro" id="IPR001715">
    <property type="entry name" value="CH_dom"/>
</dbReference>
<keyword evidence="12" id="KW-1185">Reference proteome</keyword>
<keyword evidence="7" id="KW-0206">Cytoskeleton</keyword>
<dbReference type="AlphaFoldDB" id="A0A6J2UJS0"/>
<dbReference type="CDD" id="cd00014">
    <property type="entry name" value="CH_SF"/>
    <property type="match status" value="1"/>
</dbReference>
<dbReference type="RefSeq" id="XP_030388440.1">
    <property type="nucleotide sequence ID" value="XM_030532580.1"/>
</dbReference>
<dbReference type="Pfam" id="PF00307">
    <property type="entry name" value="CH"/>
    <property type="match status" value="1"/>
</dbReference>
<dbReference type="PANTHER" id="PTHR10623">
    <property type="entry name" value="MICROTUBULE-ASSOCIATED PROTEIN RP/EB FAMILY MEMBER"/>
    <property type="match status" value="1"/>
</dbReference>
<name>A0A6J2UJS0_DROLE</name>
<keyword evidence="6" id="KW-0498">Mitosis</keyword>
<feature type="domain" description="Calponin-homology (CH)" evidence="10">
    <location>
        <begin position="17"/>
        <end position="119"/>
    </location>
</feature>
<evidence type="ECO:0000256" key="5">
    <source>
        <dbReference type="ARBA" id="ARBA00022701"/>
    </source>
</evidence>
<evidence type="ECO:0000256" key="6">
    <source>
        <dbReference type="ARBA" id="ARBA00022776"/>
    </source>
</evidence>
<dbReference type="PROSITE" id="PS51230">
    <property type="entry name" value="EB1_C"/>
    <property type="match status" value="1"/>
</dbReference>
<dbReference type="GO" id="GO:0051301">
    <property type="term" value="P:cell division"/>
    <property type="evidence" value="ECO:0007669"/>
    <property type="project" value="UniProtKB-KW"/>
</dbReference>
<keyword evidence="8" id="KW-0131">Cell cycle</keyword>
<comment type="similarity">
    <text evidence="2">Belongs to the MAPRE family.</text>
</comment>